<comment type="subcellular location">
    <subcellularLocation>
        <location evidence="1">Membrane</location>
        <topology evidence="1">Multi-pass membrane protein</topology>
    </subcellularLocation>
</comment>
<evidence type="ECO:0000256" key="5">
    <source>
        <dbReference type="SAM" id="Phobius"/>
    </source>
</evidence>
<protein>
    <submittedName>
        <fullName evidence="6">CvpA family protein</fullName>
    </submittedName>
</protein>
<evidence type="ECO:0000256" key="1">
    <source>
        <dbReference type="ARBA" id="ARBA00004141"/>
    </source>
</evidence>
<proteinExistence type="predicted"/>
<comment type="caution">
    <text evidence="6">The sequence shown here is derived from an EMBL/GenBank/DDBJ whole genome shotgun (WGS) entry which is preliminary data.</text>
</comment>
<dbReference type="Proteomes" id="UP000823927">
    <property type="component" value="Unassembled WGS sequence"/>
</dbReference>
<feature type="transmembrane region" description="Helical" evidence="5">
    <location>
        <begin position="125"/>
        <end position="149"/>
    </location>
</feature>
<evidence type="ECO:0000256" key="2">
    <source>
        <dbReference type="ARBA" id="ARBA00022692"/>
    </source>
</evidence>
<accession>A0A9D1F4G4</accession>
<dbReference type="AlphaFoldDB" id="A0A9D1F4G4"/>
<dbReference type="Pfam" id="PF02674">
    <property type="entry name" value="Colicin_V"/>
    <property type="match status" value="2"/>
</dbReference>
<evidence type="ECO:0000256" key="3">
    <source>
        <dbReference type="ARBA" id="ARBA00022989"/>
    </source>
</evidence>
<reference evidence="6" key="2">
    <citation type="journal article" date="2021" name="PeerJ">
        <title>Extensive microbial diversity within the chicken gut microbiome revealed by metagenomics and culture.</title>
        <authorList>
            <person name="Gilroy R."/>
            <person name="Ravi A."/>
            <person name="Getino M."/>
            <person name="Pursley I."/>
            <person name="Horton D.L."/>
            <person name="Alikhan N.F."/>
            <person name="Baker D."/>
            <person name="Gharbi K."/>
            <person name="Hall N."/>
            <person name="Watson M."/>
            <person name="Adriaenssens E.M."/>
            <person name="Foster-Nyarko E."/>
            <person name="Jarju S."/>
            <person name="Secka A."/>
            <person name="Antonio M."/>
            <person name="Oren A."/>
            <person name="Chaudhuri R.R."/>
            <person name="La Ragione R."/>
            <person name="Hildebrand F."/>
            <person name="Pallen M.J."/>
        </authorList>
    </citation>
    <scope>NUCLEOTIDE SEQUENCE</scope>
    <source>
        <strain evidence="6">CHK178-757</strain>
    </source>
</reference>
<keyword evidence="4 5" id="KW-0472">Membrane</keyword>
<dbReference type="InterPro" id="IPR003825">
    <property type="entry name" value="Colicin-V_CvpA"/>
</dbReference>
<feature type="transmembrane region" description="Helical" evidence="5">
    <location>
        <begin position="169"/>
        <end position="193"/>
    </location>
</feature>
<evidence type="ECO:0000313" key="7">
    <source>
        <dbReference type="Proteomes" id="UP000823927"/>
    </source>
</evidence>
<gene>
    <name evidence="6" type="ORF">IAB46_05185</name>
</gene>
<evidence type="ECO:0000313" key="6">
    <source>
        <dbReference type="EMBL" id="HIS46952.1"/>
    </source>
</evidence>
<evidence type="ECO:0000256" key="4">
    <source>
        <dbReference type="ARBA" id="ARBA00023136"/>
    </source>
</evidence>
<dbReference type="EMBL" id="DVIT01000020">
    <property type="protein sequence ID" value="HIS46952.1"/>
    <property type="molecule type" value="Genomic_DNA"/>
</dbReference>
<feature type="transmembrane region" description="Helical" evidence="5">
    <location>
        <begin position="28"/>
        <end position="48"/>
    </location>
</feature>
<dbReference type="GO" id="GO:0009403">
    <property type="term" value="P:toxin biosynthetic process"/>
    <property type="evidence" value="ECO:0007669"/>
    <property type="project" value="InterPro"/>
</dbReference>
<reference evidence="6" key="1">
    <citation type="submission" date="2020-10" db="EMBL/GenBank/DDBJ databases">
        <authorList>
            <person name="Gilroy R."/>
        </authorList>
    </citation>
    <scope>NUCLEOTIDE SEQUENCE</scope>
    <source>
        <strain evidence="6">CHK178-757</strain>
    </source>
</reference>
<organism evidence="6 7">
    <name type="scientific">Candidatus Scybalocola faecigallinarum</name>
    <dbReference type="NCBI Taxonomy" id="2840941"/>
    <lineage>
        <taxon>Bacteria</taxon>
        <taxon>Bacillati</taxon>
        <taxon>Bacillota</taxon>
        <taxon>Clostridia</taxon>
        <taxon>Lachnospirales</taxon>
        <taxon>Lachnospiraceae</taxon>
        <taxon>Lachnospiraceae incertae sedis</taxon>
        <taxon>Candidatus Scybalocola (ex Gilroy et al. 2021)</taxon>
    </lineage>
</organism>
<keyword evidence="3 5" id="KW-1133">Transmembrane helix</keyword>
<keyword evidence="2 5" id="KW-0812">Transmembrane</keyword>
<dbReference type="GO" id="GO:0016020">
    <property type="term" value="C:membrane"/>
    <property type="evidence" value="ECO:0007669"/>
    <property type="project" value="UniProtKB-SubCell"/>
</dbReference>
<name>A0A9D1F4G4_9FIRM</name>
<sequence length="233" mass="25935">MNLVLIIAIIILIVSAFAGLGRGLVKSVFSTFALVVAIVLAIQIMPYGTRLLRQTPIYTNIHDSIQSSLDEQLQTSAEGVSQQMETIDQMENMPDFIKDLLKSNNNAQMYEALGISEFSEYVSNYITVLILNAISLLVCFLVIYIVLRIVGCMLDMLSRIPVINGLNKIGGFFFGLLNGAVYLWIACIIVTIFSSTGWGQYIFSQINDSVILSFIYNNNYLLQLMADMGKVLF</sequence>